<feature type="compositionally biased region" description="Low complexity" evidence="1">
    <location>
        <begin position="230"/>
        <end position="240"/>
    </location>
</feature>
<feature type="compositionally biased region" description="Basic and acidic residues" evidence="1">
    <location>
        <begin position="245"/>
        <end position="254"/>
    </location>
</feature>
<evidence type="ECO:0000313" key="4">
    <source>
        <dbReference type="Proteomes" id="UP000521943"/>
    </source>
</evidence>
<feature type="chain" id="PRO_5034954684" evidence="2">
    <location>
        <begin position="19"/>
        <end position="262"/>
    </location>
</feature>
<gene>
    <name evidence="3" type="ORF">DFP72DRAFT_882581</name>
</gene>
<evidence type="ECO:0000256" key="2">
    <source>
        <dbReference type="SAM" id="SignalP"/>
    </source>
</evidence>
<evidence type="ECO:0000256" key="1">
    <source>
        <dbReference type="SAM" id="MobiDB-lite"/>
    </source>
</evidence>
<accession>A0A8H6I7X7</accession>
<keyword evidence="2" id="KW-0732">Signal</keyword>
<proteinExistence type="predicted"/>
<dbReference type="AlphaFoldDB" id="A0A8H6I7X7"/>
<protein>
    <submittedName>
        <fullName evidence="3">Uncharacterized protein</fullName>
    </submittedName>
</protein>
<keyword evidence="4" id="KW-1185">Reference proteome</keyword>
<name>A0A8H6I7X7_9AGAR</name>
<reference evidence="3 4" key="1">
    <citation type="submission" date="2020-07" db="EMBL/GenBank/DDBJ databases">
        <title>Comparative genomics of pyrophilous fungi reveals a link between fire events and developmental genes.</title>
        <authorList>
            <consortium name="DOE Joint Genome Institute"/>
            <person name="Steindorff A.S."/>
            <person name="Carver A."/>
            <person name="Calhoun S."/>
            <person name="Stillman K."/>
            <person name="Liu H."/>
            <person name="Lipzen A."/>
            <person name="Pangilinan J."/>
            <person name="Labutti K."/>
            <person name="Bruns T.D."/>
            <person name="Grigoriev I.V."/>
        </authorList>
    </citation>
    <scope>NUCLEOTIDE SEQUENCE [LARGE SCALE GENOMIC DNA]</scope>
    <source>
        <strain evidence="3 4">CBS 144469</strain>
    </source>
</reference>
<evidence type="ECO:0000313" key="3">
    <source>
        <dbReference type="EMBL" id="KAF6760558.1"/>
    </source>
</evidence>
<feature type="signal peptide" evidence="2">
    <location>
        <begin position="1"/>
        <end position="18"/>
    </location>
</feature>
<feature type="region of interest" description="Disordered" evidence="1">
    <location>
        <begin position="212"/>
        <end position="262"/>
    </location>
</feature>
<sequence>MLDSIIRRSIHLIYLVLALEEVLQILEVTHLQLFVNIPRFDVFKIPGSVPEPAHNMPEHILDCPTNARGDASTGFQTFVREIALPQALDSADDPDDVACMVQGPGSAMSQCAPDTRRAGTTDSAGFDLVTLPETLDGADDPNDVACMVQGPGRPMSYAPGARSARAADGAGFDFVALPEALNCVNNVGELSRFVKGSRCSVPYALDGRGARTTDSTGFNLLAPGDGGSNSRGSSEGNNSDGCGGGDRDLDHDKSIGFGSVRK</sequence>
<organism evidence="3 4">
    <name type="scientific">Ephemerocybe angulata</name>
    <dbReference type="NCBI Taxonomy" id="980116"/>
    <lineage>
        <taxon>Eukaryota</taxon>
        <taxon>Fungi</taxon>
        <taxon>Dikarya</taxon>
        <taxon>Basidiomycota</taxon>
        <taxon>Agaricomycotina</taxon>
        <taxon>Agaricomycetes</taxon>
        <taxon>Agaricomycetidae</taxon>
        <taxon>Agaricales</taxon>
        <taxon>Agaricineae</taxon>
        <taxon>Psathyrellaceae</taxon>
        <taxon>Ephemerocybe</taxon>
    </lineage>
</organism>
<dbReference type="EMBL" id="JACGCI010000012">
    <property type="protein sequence ID" value="KAF6760558.1"/>
    <property type="molecule type" value="Genomic_DNA"/>
</dbReference>
<dbReference type="Proteomes" id="UP000521943">
    <property type="component" value="Unassembled WGS sequence"/>
</dbReference>
<comment type="caution">
    <text evidence="3">The sequence shown here is derived from an EMBL/GenBank/DDBJ whole genome shotgun (WGS) entry which is preliminary data.</text>
</comment>